<accession>A0A1V1VDB3</accession>
<proteinExistence type="predicted"/>
<dbReference type="EMBL" id="AP018046">
    <property type="protein sequence ID" value="BAX55520.1"/>
    <property type="molecule type" value="Genomic_DNA"/>
</dbReference>
<evidence type="ECO:0000313" key="3">
    <source>
        <dbReference type="Proteomes" id="UP000218676"/>
    </source>
</evidence>
<name>A0A1V1VDB3_PHODP</name>
<organism evidence="2 4">
    <name type="scientific">Photobacterium damsela subsp. piscicida</name>
    <name type="common">Pasteurella piscicida</name>
    <dbReference type="NCBI Taxonomy" id="38294"/>
    <lineage>
        <taxon>Bacteria</taxon>
        <taxon>Pseudomonadati</taxon>
        <taxon>Pseudomonadota</taxon>
        <taxon>Gammaproteobacteria</taxon>
        <taxon>Vibrionales</taxon>
        <taxon>Vibrionaceae</taxon>
        <taxon>Photobacterium</taxon>
    </lineage>
</organism>
<dbReference type="RefSeq" id="WP_036765712.1">
    <property type="nucleotide sequence ID" value="NZ_AP018046.1"/>
</dbReference>
<sequence length="83" mass="9575">MYKTLLGIATENQLIRADMKWDTTKSHDIETLWLVEKSPDDNVVARYVIKVTKELNFPDRRNISYQKYTPDSLSLVSSGELIA</sequence>
<dbReference type="EMBL" id="CP061855">
    <property type="protein sequence ID" value="QOD58187.1"/>
    <property type="molecule type" value="Genomic_DNA"/>
</dbReference>
<reference evidence="3" key="2">
    <citation type="submission" date="2017-05" db="EMBL/GenBank/DDBJ databases">
        <title>Whole genome sequence of fish pathogenic bacteria, Photobacterium damselae subsp. piscicida, strain 91-197, isolated from hybrid striped bass (Morone sp.) in USA.</title>
        <authorList>
            <person name="Teru Y."/>
            <person name="Hikima J."/>
            <person name="Kono T."/>
            <person name="Sakai M."/>
            <person name="Takano T."/>
            <person name="Hawke J.P."/>
            <person name="Takeyama H."/>
            <person name="Aoki T."/>
        </authorList>
    </citation>
    <scope>NUCLEOTIDE SEQUENCE [LARGE SCALE GENOMIC DNA]</scope>
    <source>
        <strain evidence="3">91-197</strain>
    </source>
</reference>
<gene>
    <name evidence="2" type="ORF">IC627_20670</name>
    <name evidence="1" type="ORF">PDPUS_2_00934</name>
</gene>
<reference evidence="1" key="1">
    <citation type="journal article" date="2017" name="Genome Announc.">
        <title>Whole-Genome Sequence of Photobacterium damselae subsp. piscicida Strain 91-197, Isolated from Hybrid Striped Bass (Morone sp.) in the United States.</title>
        <authorList>
            <person name="Teru Y."/>
            <person name="Hikima J."/>
            <person name="Kono T."/>
            <person name="Sakai M."/>
            <person name="Takano T."/>
            <person name="Hawke J.P."/>
            <person name="Takeyama H."/>
            <person name="Aoki T."/>
        </authorList>
    </citation>
    <scope>NUCLEOTIDE SEQUENCE</scope>
    <source>
        <strain evidence="1">91-197</strain>
    </source>
</reference>
<reference evidence="2 4" key="3">
    <citation type="submission" date="2020-09" db="EMBL/GenBank/DDBJ databases">
        <title>Complete, closed and curated genome sequences of Photobacterium damselae subsp. piscicida isolates from Australia indicate localised evolution and additional plasmid-borne pathogenicity mechanisms.</title>
        <authorList>
            <person name="Baseggio L."/>
            <person name="Silayeva O."/>
            <person name="Buller N."/>
            <person name="Landos M."/>
            <person name="Engelstaedter J."/>
            <person name="Barnes A.C."/>
        </authorList>
    </citation>
    <scope>NUCLEOTIDE SEQUENCE [LARGE SCALE GENOMIC DNA]</scope>
    <source>
        <strain evidence="2 4">AS-16-0540-1</strain>
    </source>
</reference>
<dbReference type="Proteomes" id="UP000218676">
    <property type="component" value="Chromosome 2"/>
</dbReference>
<dbReference type="AlphaFoldDB" id="A0A1V1VDB3"/>
<evidence type="ECO:0000313" key="1">
    <source>
        <dbReference type="EMBL" id="BAX55520.1"/>
    </source>
</evidence>
<dbReference type="Proteomes" id="UP000516656">
    <property type="component" value="Chromosome 2"/>
</dbReference>
<evidence type="ECO:0000313" key="2">
    <source>
        <dbReference type="EMBL" id="QOD58187.1"/>
    </source>
</evidence>
<protein>
    <submittedName>
        <fullName evidence="2">Uncharacterized protein</fullName>
    </submittedName>
</protein>
<evidence type="ECO:0000313" key="4">
    <source>
        <dbReference type="Proteomes" id="UP000516656"/>
    </source>
</evidence>